<dbReference type="InterPro" id="IPR036390">
    <property type="entry name" value="WH_DNA-bd_sf"/>
</dbReference>
<dbReference type="FunFam" id="1.25.40.570:FF:000005">
    <property type="entry name" value="26S proteasome regulatory subunit N7"/>
    <property type="match status" value="1"/>
</dbReference>
<name>A0A2H6KFJ3_9APIC</name>
<dbReference type="RefSeq" id="XP_028868003.1">
    <property type="nucleotide sequence ID" value="XM_029012170.1"/>
</dbReference>
<gene>
    <name evidence="3" type="ORF">BOVATA_032530</name>
</gene>
<dbReference type="Pfam" id="PF10602">
    <property type="entry name" value="RPN7"/>
    <property type="match status" value="1"/>
</dbReference>
<dbReference type="VEuPathDB" id="PiroplasmaDB:BOVATA_032530"/>
<dbReference type="Proteomes" id="UP000236319">
    <property type="component" value="Unassembled WGS sequence"/>
</dbReference>
<proteinExistence type="predicted"/>
<evidence type="ECO:0000259" key="2">
    <source>
        <dbReference type="PROSITE" id="PS50250"/>
    </source>
</evidence>
<dbReference type="InterPro" id="IPR000717">
    <property type="entry name" value="PCI_dom"/>
</dbReference>
<organism evidence="3 4">
    <name type="scientific">Babesia ovata</name>
    <dbReference type="NCBI Taxonomy" id="189622"/>
    <lineage>
        <taxon>Eukaryota</taxon>
        <taxon>Sar</taxon>
        <taxon>Alveolata</taxon>
        <taxon>Apicomplexa</taxon>
        <taxon>Aconoidasida</taxon>
        <taxon>Piroplasmida</taxon>
        <taxon>Babesiidae</taxon>
        <taxon>Babesia</taxon>
    </lineage>
</organism>
<evidence type="ECO:0000313" key="4">
    <source>
        <dbReference type="Proteomes" id="UP000236319"/>
    </source>
</evidence>
<dbReference type="Gene3D" id="1.25.40.570">
    <property type="match status" value="1"/>
</dbReference>
<dbReference type="InterPro" id="IPR049549">
    <property type="entry name" value="RPN7_PSMD6_C"/>
</dbReference>
<evidence type="ECO:0000313" key="3">
    <source>
        <dbReference type="EMBL" id="GBE61760.1"/>
    </source>
</evidence>
<dbReference type="EMBL" id="BDSA01000003">
    <property type="protein sequence ID" value="GBE61760.1"/>
    <property type="molecule type" value="Genomic_DNA"/>
</dbReference>
<feature type="domain" description="PCI" evidence="2">
    <location>
        <begin position="185"/>
        <end position="368"/>
    </location>
</feature>
<evidence type="ECO:0000256" key="1">
    <source>
        <dbReference type="ARBA" id="ARBA00022942"/>
    </source>
</evidence>
<dbReference type="GO" id="GO:0000502">
    <property type="term" value="C:proteasome complex"/>
    <property type="evidence" value="ECO:0007669"/>
    <property type="project" value="UniProtKB-KW"/>
</dbReference>
<dbReference type="InterPro" id="IPR019585">
    <property type="entry name" value="Rpn7/CSN1"/>
</dbReference>
<reference evidence="3 4" key="1">
    <citation type="journal article" date="2017" name="BMC Genomics">
        <title>Whole-genome assembly of Babesia ovata and comparative genomics between closely related pathogens.</title>
        <authorList>
            <person name="Yamagishi J."/>
            <person name="Asada M."/>
            <person name="Hakimi H."/>
            <person name="Tanaka T.Q."/>
            <person name="Sugimoto C."/>
            <person name="Kawazu S."/>
        </authorList>
    </citation>
    <scope>NUCLEOTIDE SEQUENCE [LARGE SCALE GENOMIC DNA]</scope>
    <source>
        <strain evidence="3 4">Miyake</strain>
    </source>
</reference>
<dbReference type="InterPro" id="IPR011990">
    <property type="entry name" value="TPR-like_helical_dom_sf"/>
</dbReference>
<dbReference type="InterPro" id="IPR045135">
    <property type="entry name" value="Rpn7_N"/>
</dbReference>
<dbReference type="OrthoDB" id="1452at2759"/>
<dbReference type="SUPFAM" id="SSF46785">
    <property type="entry name" value="Winged helix' DNA-binding domain"/>
    <property type="match status" value="1"/>
</dbReference>
<dbReference type="SUPFAM" id="SSF48452">
    <property type="entry name" value="TPR-like"/>
    <property type="match status" value="1"/>
</dbReference>
<sequence>MADRSHRKDNAATATMKTLPNFEIDRLRHLLTLPAEASVDTAEVKKSLLEHIVKNEMYPYLERLREQMPVMCDVPAMEDLREVNAKTLAELDEKIEFAQKNFGSSEVKDAVLEKANYYLKIGDHEKAVSQYESALSQTVGVNSKLEIVLCLLRVAFFFNDVPLLMKYMERAKKDIENRGDWEIRNRLHIYESLQLIICRKFKPAAELLLNSLSTFTATELITLEELVLYTVVLSLITMDRPTIRSKLLESAEVAQVAAEGSVLHHLIHDFYHCNYKNFMLSLVRTSELVLRDRYMARYCKYFLRQARLPAYRQFLRPYKSVTIENMAHAFQLPAEFLERELVSYISGMRLDCKIDLVNGIIENSIMDDRNTNYIEIVKEGDLLINRIQKLSRIFDM</sequence>
<dbReference type="Pfam" id="PF21154">
    <property type="entry name" value="RPN7_PSMD6_C"/>
    <property type="match status" value="1"/>
</dbReference>
<keyword evidence="4" id="KW-1185">Reference proteome</keyword>
<dbReference type="PROSITE" id="PS50250">
    <property type="entry name" value="PCI"/>
    <property type="match status" value="1"/>
</dbReference>
<dbReference type="SMART" id="SM00088">
    <property type="entry name" value="PINT"/>
    <property type="match status" value="1"/>
</dbReference>
<dbReference type="PANTHER" id="PTHR14145:SF1">
    <property type="entry name" value="26S PROTEASOME NON-ATPASE REGULATORY SUBUNIT 6"/>
    <property type="match status" value="1"/>
</dbReference>
<accession>A0A2H6KFJ3</accession>
<keyword evidence="1 3" id="KW-0647">Proteasome</keyword>
<dbReference type="AlphaFoldDB" id="A0A2H6KFJ3"/>
<dbReference type="PANTHER" id="PTHR14145">
    <property type="entry name" value="26S PROTESOME SUBUNIT 6"/>
    <property type="match status" value="1"/>
</dbReference>
<protein>
    <submittedName>
        <fullName evidence="3">26S proteasome regulatory complex</fullName>
    </submittedName>
</protein>
<dbReference type="Pfam" id="PF01399">
    <property type="entry name" value="PCI"/>
    <property type="match status" value="1"/>
</dbReference>
<comment type="caution">
    <text evidence="3">The sequence shown here is derived from an EMBL/GenBank/DDBJ whole genome shotgun (WGS) entry which is preliminary data.</text>
</comment>
<dbReference type="GeneID" id="39875530"/>
<dbReference type="GO" id="GO:0043161">
    <property type="term" value="P:proteasome-mediated ubiquitin-dependent protein catabolic process"/>
    <property type="evidence" value="ECO:0007669"/>
    <property type="project" value="TreeGrafter"/>
</dbReference>